<feature type="domain" description="Reverse transcriptase/retrotransposon-derived protein RNase H-like" evidence="1">
    <location>
        <begin position="66"/>
        <end position="124"/>
    </location>
</feature>
<dbReference type="AlphaFoldDB" id="A0A1X7VSH7"/>
<dbReference type="InterPro" id="IPR043128">
    <property type="entry name" value="Rev_trsase/Diguanyl_cyclase"/>
</dbReference>
<dbReference type="STRING" id="400682.A0A1X7VSH7"/>
<dbReference type="InterPro" id="IPR050951">
    <property type="entry name" value="Retrovirus_Pol_polyprotein"/>
</dbReference>
<proteinExistence type="predicted"/>
<dbReference type="OMA" id="TEHTIGY"/>
<dbReference type="PANTHER" id="PTHR37984:SF13">
    <property type="entry name" value="RIBONUCLEASE H"/>
    <property type="match status" value="1"/>
</dbReference>
<dbReference type="Gene3D" id="3.30.70.270">
    <property type="match status" value="1"/>
</dbReference>
<dbReference type="SUPFAM" id="SSF56672">
    <property type="entry name" value="DNA/RNA polymerases"/>
    <property type="match status" value="1"/>
</dbReference>
<dbReference type="Pfam" id="PF17919">
    <property type="entry name" value="RT_RNaseH_2"/>
    <property type="match status" value="1"/>
</dbReference>
<dbReference type="eggNOG" id="KOG0017">
    <property type="taxonomic scope" value="Eukaryota"/>
</dbReference>
<sequence length="124" mass="13964">LCYQIDKAGIHPVPEKVKAIEDVPLPKNVHQLKAYLGLLCYYSKFLPNVSPKLRSLYQLLKADQYLLMSSNVLVQYDSTKELILACHASQYGIGAVLADKMATVTEHTIGYVSRTLFRAEQNYS</sequence>
<dbReference type="PANTHER" id="PTHR37984">
    <property type="entry name" value="PROTEIN CBG26694"/>
    <property type="match status" value="1"/>
</dbReference>
<name>A0A1X7VSH7_AMPQE</name>
<reference evidence="2" key="1">
    <citation type="submission" date="2017-05" db="UniProtKB">
        <authorList>
            <consortium name="EnsemblMetazoa"/>
        </authorList>
    </citation>
    <scope>IDENTIFICATION</scope>
</reference>
<dbReference type="EnsemblMetazoa" id="Aqu2.1.42834_001">
    <property type="protein sequence ID" value="Aqu2.1.42834_001"/>
    <property type="gene ID" value="Aqu2.1.42834"/>
</dbReference>
<evidence type="ECO:0000313" key="2">
    <source>
        <dbReference type="EnsemblMetazoa" id="Aqu2.1.42834_001"/>
    </source>
</evidence>
<dbReference type="InParanoid" id="A0A1X7VSH7"/>
<protein>
    <recommendedName>
        <fullName evidence="1">Reverse transcriptase/retrotransposon-derived protein RNase H-like domain-containing protein</fullName>
    </recommendedName>
</protein>
<evidence type="ECO:0000259" key="1">
    <source>
        <dbReference type="Pfam" id="PF17919"/>
    </source>
</evidence>
<dbReference type="InterPro" id="IPR043502">
    <property type="entry name" value="DNA/RNA_pol_sf"/>
</dbReference>
<organism evidence="2">
    <name type="scientific">Amphimedon queenslandica</name>
    <name type="common">Sponge</name>
    <dbReference type="NCBI Taxonomy" id="400682"/>
    <lineage>
        <taxon>Eukaryota</taxon>
        <taxon>Metazoa</taxon>
        <taxon>Porifera</taxon>
        <taxon>Demospongiae</taxon>
        <taxon>Heteroscleromorpha</taxon>
        <taxon>Haplosclerida</taxon>
        <taxon>Niphatidae</taxon>
        <taxon>Amphimedon</taxon>
    </lineage>
</organism>
<accession>A0A1X7VSH7</accession>
<dbReference type="InterPro" id="IPR041577">
    <property type="entry name" value="RT_RNaseH_2"/>
</dbReference>